<name>A0A4R9LW80_9LEPT</name>
<dbReference type="Gene3D" id="3.40.1690.10">
    <property type="entry name" value="secretion proteins EscU"/>
    <property type="match status" value="1"/>
</dbReference>
<dbReference type="Pfam" id="PF01312">
    <property type="entry name" value="Bac_export_2"/>
    <property type="match status" value="1"/>
</dbReference>
<proteinExistence type="inferred from homology"/>
<gene>
    <name evidence="2" type="ORF">EHS15_14190</name>
</gene>
<dbReference type="EMBL" id="RQHW01000047">
    <property type="protein sequence ID" value="TGN18533.1"/>
    <property type="molecule type" value="Genomic_DNA"/>
</dbReference>
<dbReference type="RefSeq" id="WP_135761216.1">
    <property type="nucleotide sequence ID" value="NZ_RQHW01000047.1"/>
</dbReference>
<dbReference type="AlphaFoldDB" id="A0A4R9LW80"/>
<accession>A0A4R9LW80</accession>
<organism evidence="2 3">
    <name type="scientific">Leptospira idonii</name>
    <dbReference type="NCBI Taxonomy" id="1193500"/>
    <lineage>
        <taxon>Bacteria</taxon>
        <taxon>Pseudomonadati</taxon>
        <taxon>Spirochaetota</taxon>
        <taxon>Spirochaetia</taxon>
        <taxon>Leptospirales</taxon>
        <taxon>Leptospiraceae</taxon>
        <taxon>Leptospira</taxon>
    </lineage>
</organism>
<protein>
    <submittedName>
        <fullName evidence="2">Type III secretion system protein</fullName>
    </submittedName>
</protein>
<evidence type="ECO:0000256" key="1">
    <source>
        <dbReference type="ARBA" id="ARBA00010690"/>
    </source>
</evidence>
<dbReference type="InterPro" id="IPR029025">
    <property type="entry name" value="T3SS_substrate_exporter_C"/>
</dbReference>
<dbReference type="Proteomes" id="UP000298058">
    <property type="component" value="Unassembled WGS sequence"/>
</dbReference>
<dbReference type="GO" id="GO:0005886">
    <property type="term" value="C:plasma membrane"/>
    <property type="evidence" value="ECO:0007669"/>
    <property type="project" value="TreeGrafter"/>
</dbReference>
<dbReference type="PANTHER" id="PTHR30531:SF12">
    <property type="entry name" value="FLAGELLAR BIOSYNTHETIC PROTEIN FLHB"/>
    <property type="match status" value="1"/>
</dbReference>
<dbReference type="PANTHER" id="PTHR30531">
    <property type="entry name" value="FLAGELLAR BIOSYNTHETIC PROTEIN FLHB"/>
    <property type="match status" value="1"/>
</dbReference>
<comment type="caution">
    <text evidence="2">The sequence shown here is derived from an EMBL/GenBank/DDBJ whole genome shotgun (WGS) entry which is preliminary data.</text>
</comment>
<dbReference type="SUPFAM" id="SSF160544">
    <property type="entry name" value="EscU C-terminal domain-like"/>
    <property type="match status" value="1"/>
</dbReference>
<keyword evidence="3" id="KW-1185">Reference proteome</keyword>
<dbReference type="GO" id="GO:0009306">
    <property type="term" value="P:protein secretion"/>
    <property type="evidence" value="ECO:0007669"/>
    <property type="project" value="InterPro"/>
</dbReference>
<reference evidence="2" key="1">
    <citation type="journal article" date="2019" name="PLoS Negl. Trop. Dis.">
        <title>Revisiting the worldwide diversity of Leptospira species in the environment.</title>
        <authorList>
            <person name="Vincent A.T."/>
            <person name="Schiettekatte O."/>
            <person name="Bourhy P."/>
            <person name="Veyrier F.J."/>
            <person name="Picardeau M."/>
        </authorList>
    </citation>
    <scope>NUCLEOTIDE SEQUENCE [LARGE SCALE GENOMIC DNA]</scope>
    <source>
        <strain evidence="2">201300427</strain>
    </source>
</reference>
<evidence type="ECO:0000313" key="2">
    <source>
        <dbReference type="EMBL" id="TGN18533.1"/>
    </source>
</evidence>
<dbReference type="OrthoDB" id="5244399at2"/>
<sequence>MRKKAVALGFDPSKNNSPAVLASGKDGMAAKICRIAEENQILLVEDSPLVDSLERLPVGSEIPKELYESVAVIFRYLLSLNAEKNN</sequence>
<dbReference type="InterPro" id="IPR006135">
    <property type="entry name" value="T3SS_substrate_exporter"/>
</dbReference>
<evidence type="ECO:0000313" key="3">
    <source>
        <dbReference type="Proteomes" id="UP000298058"/>
    </source>
</evidence>
<comment type="similarity">
    <text evidence="1">Belongs to the type III secretion exporter family.</text>
</comment>